<dbReference type="Proteomes" id="UP001165960">
    <property type="component" value="Unassembled WGS sequence"/>
</dbReference>
<keyword evidence="2" id="KW-1185">Reference proteome</keyword>
<reference evidence="1" key="1">
    <citation type="submission" date="2022-04" db="EMBL/GenBank/DDBJ databases">
        <title>Genome of the entomopathogenic fungus Entomophthora muscae.</title>
        <authorList>
            <person name="Elya C."/>
            <person name="Lovett B.R."/>
            <person name="Lee E."/>
            <person name="Macias A.M."/>
            <person name="Hajek A.E."/>
            <person name="De Bivort B.L."/>
            <person name="Kasson M.T."/>
            <person name="De Fine Licht H.H."/>
            <person name="Stajich J.E."/>
        </authorList>
    </citation>
    <scope>NUCLEOTIDE SEQUENCE</scope>
    <source>
        <strain evidence="1">Berkeley</strain>
    </source>
</reference>
<comment type="caution">
    <text evidence="1">The sequence shown here is derived from an EMBL/GenBank/DDBJ whole genome shotgun (WGS) entry which is preliminary data.</text>
</comment>
<proteinExistence type="predicted"/>
<accession>A0ACC2RH12</accession>
<sequence>MSELINSVNHRFAPCLSVCLSLTSQLAELSLVVSAQGQHLDVTEWQTTIANNTGTHTAETLTTLEESVCQLWARQPLTESEAEFSPRINVLDSNNGGPTSIAHFKITFKQVFDPKTVTVGSIMPGIISPKKEGSKSWETFIKIEQVNRYTNQMVNWKWVMAAPVCQLKPVPP</sequence>
<protein>
    <submittedName>
        <fullName evidence="1">Uncharacterized protein</fullName>
    </submittedName>
</protein>
<organism evidence="1 2">
    <name type="scientific">Entomophthora muscae</name>
    <dbReference type="NCBI Taxonomy" id="34485"/>
    <lineage>
        <taxon>Eukaryota</taxon>
        <taxon>Fungi</taxon>
        <taxon>Fungi incertae sedis</taxon>
        <taxon>Zoopagomycota</taxon>
        <taxon>Entomophthoromycotina</taxon>
        <taxon>Entomophthoromycetes</taxon>
        <taxon>Entomophthorales</taxon>
        <taxon>Entomophthoraceae</taxon>
        <taxon>Entomophthora</taxon>
    </lineage>
</organism>
<name>A0ACC2RH12_9FUNG</name>
<gene>
    <name evidence="1" type="ORF">DSO57_1025381</name>
</gene>
<evidence type="ECO:0000313" key="1">
    <source>
        <dbReference type="EMBL" id="KAJ9049362.1"/>
    </source>
</evidence>
<evidence type="ECO:0000313" key="2">
    <source>
        <dbReference type="Proteomes" id="UP001165960"/>
    </source>
</evidence>
<dbReference type="EMBL" id="QTSX02007242">
    <property type="protein sequence ID" value="KAJ9049362.1"/>
    <property type="molecule type" value="Genomic_DNA"/>
</dbReference>